<comment type="caution">
    <text evidence="1">The sequence shown here is derived from an EMBL/GenBank/DDBJ whole genome shotgun (WGS) entry which is preliminary data.</text>
</comment>
<dbReference type="EMBL" id="JAGSVG010000007">
    <property type="protein sequence ID" value="MBR8129371.1"/>
    <property type="molecule type" value="Genomic_DNA"/>
</dbReference>
<protein>
    <submittedName>
        <fullName evidence="1">Uncharacterized protein</fullName>
    </submittedName>
</protein>
<dbReference type="Proteomes" id="UP000682266">
    <property type="component" value="Unassembled WGS sequence"/>
</dbReference>
<dbReference type="AlphaFoldDB" id="A0AA41E6G6"/>
<name>A0AA41E6G6_9BURK</name>
<evidence type="ECO:0000313" key="1">
    <source>
        <dbReference type="EMBL" id="MBR8129371.1"/>
    </source>
</evidence>
<accession>A0AA41E6G6</accession>
<proteinExistence type="predicted"/>
<reference evidence="1" key="1">
    <citation type="submission" date="2021-04" db="EMBL/GenBank/DDBJ databases">
        <title>A collection of bacterial strains from the Burkholderia cepacia Research Laboratory and Repository.</title>
        <authorList>
            <person name="Lipuma J."/>
            <person name="Spilker T."/>
        </authorList>
    </citation>
    <scope>NUCLEOTIDE SEQUENCE</scope>
    <source>
        <strain evidence="1">AU36012</strain>
    </source>
</reference>
<sequence>MKGLQAGRSVGRAGAAFSTDRRVKGGRYFRFVAAISRCSGAIFHAETSPNISKFLVIIFACNLHRDV</sequence>
<gene>
    <name evidence="1" type="ORF">KDW93_10330</name>
</gene>
<organism evidence="1 2">
    <name type="scientific">Burkholderia ambifaria</name>
    <dbReference type="NCBI Taxonomy" id="152480"/>
    <lineage>
        <taxon>Bacteria</taxon>
        <taxon>Pseudomonadati</taxon>
        <taxon>Pseudomonadota</taxon>
        <taxon>Betaproteobacteria</taxon>
        <taxon>Burkholderiales</taxon>
        <taxon>Burkholderiaceae</taxon>
        <taxon>Burkholderia</taxon>
        <taxon>Burkholderia cepacia complex</taxon>
    </lineage>
</organism>
<dbReference type="RefSeq" id="WP_175797060.1">
    <property type="nucleotide sequence ID" value="NZ_CADERF010000001.1"/>
</dbReference>
<evidence type="ECO:0000313" key="2">
    <source>
        <dbReference type="Proteomes" id="UP000682266"/>
    </source>
</evidence>